<comment type="caution">
    <text evidence="2">The sequence shown here is derived from an EMBL/GenBank/DDBJ whole genome shotgun (WGS) entry which is preliminary data.</text>
</comment>
<feature type="region of interest" description="Disordered" evidence="1">
    <location>
        <begin position="117"/>
        <end position="136"/>
    </location>
</feature>
<evidence type="ECO:0000256" key="1">
    <source>
        <dbReference type="SAM" id="MobiDB-lite"/>
    </source>
</evidence>
<evidence type="ECO:0000313" key="2">
    <source>
        <dbReference type="EMBL" id="MFC4425254.1"/>
    </source>
</evidence>
<dbReference type="RefSeq" id="WP_380036438.1">
    <property type="nucleotide sequence ID" value="NZ_JBHSEH010000004.1"/>
</dbReference>
<accession>A0ABV8XI49</accession>
<gene>
    <name evidence="2" type="ORF">ACFOZ9_03450</name>
</gene>
<name>A0ABV8XI49_9DEIO</name>
<evidence type="ECO:0008006" key="4">
    <source>
        <dbReference type="Google" id="ProtNLM"/>
    </source>
</evidence>
<evidence type="ECO:0000313" key="3">
    <source>
        <dbReference type="Proteomes" id="UP001595998"/>
    </source>
</evidence>
<dbReference type="EMBL" id="JBHSEH010000004">
    <property type="protein sequence ID" value="MFC4425254.1"/>
    <property type="molecule type" value="Genomic_DNA"/>
</dbReference>
<proteinExistence type="predicted"/>
<reference evidence="3" key="1">
    <citation type="journal article" date="2019" name="Int. J. Syst. Evol. Microbiol.">
        <title>The Global Catalogue of Microorganisms (GCM) 10K type strain sequencing project: providing services to taxonomists for standard genome sequencing and annotation.</title>
        <authorList>
            <consortium name="The Broad Institute Genomics Platform"/>
            <consortium name="The Broad Institute Genome Sequencing Center for Infectious Disease"/>
            <person name="Wu L."/>
            <person name="Ma J."/>
        </authorList>
    </citation>
    <scope>NUCLEOTIDE SEQUENCE [LARGE SCALE GENOMIC DNA]</scope>
    <source>
        <strain evidence="3">CCUG 56029</strain>
    </source>
</reference>
<organism evidence="2 3">
    <name type="scientific">Deinococcus navajonensis</name>
    <dbReference type="NCBI Taxonomy" id="309884"/>
    <lineage>
        <taxon>Bacteria</taxon>
        <taxon>Thermotogati</taxon>
        <taxon>Deinococcota</taxon>
        <taxon>Deinococci</taxon>
        <taxon>Deinococcales</taxon>
        <taxon>Deinococcaceae</taxon>
        <taxon>Deinococcus</taxon>
    </lineage>
</organism>
<keyword evidence="3" id="KW-1185">Reference proteome</keyword>
<sequence length="136" mass="15088">MPPEPRHALIAIHWQHDVPAELLNPAEVRILTVPTPDTGHRYGDVVLLDHTTLGTRTLSGQTMPVWNTLGLVRASPFEPWEAWVTLAADDDSDGGRQREEGPGVVMQNQTAILGQLAPPASGLREEWRHNPRKRPC</sequence>
<dbReference type="Proteomes" id="UP001595998">
    <property type="component" value="Unassembled WGS sequence"/>
</dbReference>
<protein>
    <recommendedName>
        <fullName evidence="4">PemK-like, MazF-like toxin of type II toxin-antitoxin system</fullName>
    </recommendedName>
</protein>